<reference evidence="12" key="1">
    <citation type="journal article" date="2020" name="mSystems">
        <title>Genome- and Community-Level Interaction Insights into Carbon Utilization and Element Cycling Functions of Hydrothermarchaeota in Hydrothermal Sediment.</title>
        <authorList>
            <person name="Zhou Z."/>
            <person name="Liu Y."/>
            <person name="Xu W."/>
            <person name="Pan J."/>
            <person name="Luo Z.H."/>
            <person name="Li M."/>
        </authorList>
    </citation>
    <scope>NUCLEOTIDE SEQUENCE [LARGE SCALE GENOMIC DNA]</scope>
    <source>
        <strain evidence="12">SpSt-349</strain>
    </source>
</reference>
<sequence length="144" mass="15518">MAQAKKGDTVKVHYTGKLTTGEVFDSSEEGGSGPLEFTIGEGEVIPGFEEAVIGMNAGEAKTVTIPVEQAYGPRMEELVAEVEREYLPQDAEPKLGQQYEVTQDDGQVFNVTVTGMNDTTVTLDANHPLAGRDLVFDIKLVEIA</sequence>
<name>A0A831UET2_GEOME</name>
<comment type="catalytic activity">
    <reaction evidence="1 9 10">
        <text>[protein]-peptidylproline (omega=180) = [protein]-peptidylproline (omega=0)</text>
        <dbReference type="Rhea" id="RHEA:16237"/>
        <dbReference type="Rhea" id="RHEA-COMP:10747"/>
        <dbReference type="Rhea" id="RHEA-COMP:10748"/>
        <dbReference type="ChEBI" id="CHEBI:83833"/>
        <dbReference type="ChEBI" id="CHEBI:83834"/>
        <dbReference type="EC" id="5.2.1.8"/>
    </reaction>
</comment>
<dbReference type="GO" id="GO:0042026">
    <property type="term" value="P:protein refolding"/>
    <property type="evidence" value="ECO:0007669"/>
    <property type="project" value="UniProtKB-ARBA"/>
</dbReference>
<organism evidence="12">
    <name type="scientific">Geobacter metallireducens</name>
    <dbReference type="NCBI Taxonomy" id="28232"/>
    <lineage>
        <taxon>Bacteria</taxon>
        <taxon>Pseudomonadati</taxon>
        <taxon>Thermodesulfobacteriota</taxon>
        <taxon>Desulfuromonadia</taxon>
        <taxon>Geobacterales</taxon>
        <taxon>Geobacteraceae</taxon>
        <taxon>Geobacter</taxon>
    </lineage>
</organism>
<dbReference type="Pfam" id="PF00254">
    <property type="entry name" value="FKBP_C"/>
    <property type="match status" value="1"/>
</dbReference>
<dbReference type="InterPro" id="IPR046357">
    <property type="entry name" value="PPIase_dom_sf"/>
</dbReference>
<dbReference type="EMBL" id="DSOV01000007">
    <property type="protein sequence ID" value="HEN41134.1"/>
    <property type="molecule type" value="Genomic_DNA"/>
</dbReference>
<evidence type="ECO:0000256" key="5">
    <source>
        <dbReference type="ARBA" id="ARBA00023110"/>
    </source>
</evidence>
<evidence type="ECO:0000256" key="7">
    <source>
        <dbReference type="ARBA" id="ARBA00023235"/>
    </source>
</evidence>
<evidence type="ECO:0000256" key="6">
    <source>
        <dbReference type="ARBA" id="ARBA00023186"/>
    </source>
</evidence>
<evidence type="ECO:0000256" key="3">
    <source>
        <dbReference type="ARBA" id="ARBA00006577"/>
    </source>
</evidence>
<protein>
    <recommendedName>
        <fullName evidence="10">Peptidyl-prolyl cis-trans isomerase</fullName>
        <ecNumber evidence="10">5.2.1.8</ecNumber>
    </recommendedName>
</protein>
<keyword evidence="7 9" id="KW-0413">Isomerase</keyword>
<evidence type="ECO:0000256" key="10">
    <source>
        <dbReference type="RuleBase" id="RU003915"/>
    </source>
</evidence>
<evidence type="ECO:0000259" key="11">
    <source>
        <dbReference type="PROSITE" id="PS50059"/>
    </source>
</evidence>
<comment type="subcellular location">
    <subcellularLocation>
        <location evidence="2">Cytoplasm</location>
    </subcellularLocation>
</comment>
<evidence type="ECO:0000256" key="9">
    <source>
        <dbReference type="PROSITE-ProRule" id="PRU00277"/>
    </source>
</evidence>
<dbReference type="InterPro" id="IPR001179">
    <property type="entry name" value="PPIase_FKBP_dom"/>
</dbReference>
<comment type="caution">
    <text evidence="12">The sequence shown here is derived from an EMBL/GenBank/DDBJ whole genome shotgun (WGS) entry which is preliminary data.</text>
</comment>
<accession>A0A831UET2</accession>
<dbReference type="Gene3D" id="3.10.50.40">
    <property type="match status" value="1"/>
</dbReference>
<gene>
    <name evidence="12" type="ORF">ENQ87_01975</name>
</gene>
<evidence type="ECO:0000256" key="8">
    <source>
        <dbReference type="ARBA" id="ARBA00037071"/>
    </source>
</evidence>
<feature type="domain" description="PPIase FKBP-type" evidence="11">
    <location>
        <begin position="7"/>
        <end position="91"/>
    </location>
</feature>
<dbReference type="GO" id="GO:0005737">
    <property type="term" value="C:cytoplasm"/>
    <property type="evidence" value="ECO:0007669"/>
    <property type="project" value="UniProtKB-SubCell"/>
</dbReference>
<dbReference type="PANTHER" id="PTHR47861">
    <property type="entry name" value="FKBP-TYPE PEPTIDYL-PROLYL CIS-TRANS ISOMERASE SLYD"/>
    <property type="match status" value="1"/>
</dbReference>
<dbReference type="PROSITE" id="PS50059">
    <property type="entry name" value="FKBP_PPIASE"/>
    <property type="match status" value="1"/>
</dbReference>
<keyword evidence="4" id="KW-0963">Cytoplasm</keyword>
<dbReference type="PANTHER" id="PTHR47861:SF3">
    <property type="entry name" value="FKBP-TYPE PEPTIDYL-PROLYL CIS-TRANS ISOMERASE SLYD"/>
    <property type="match status" value="1"/>
</dbReference>
<comment type="function">
    <text evidence="8">Also involved in hydrogenase metallocenter assembly, probably by participating in the nickel insertion step. This function in hydrogenase biosynthesis requires chaperone activity and the presence of the metal-binding domain, but not PPIase activity.</text>
</comment>
<dbReference type="GO" id="GO:0003755">
    <property type="term" value="F:peptidyl-prolyl cis-trans isomerase activity"/>
    <property type="evidence" value="ECO:0007669"/>
    <property type="project" value="UniProtKB-UniRule"/>
</dbReference>
<dbReference type="AlphaFoldDB" id="A0A831UET2"/>
<dbReference type="SUPFAM" id="SSF54534">
    <property type="entry name" value="FKBP-like"/>
    <property type="match status" value="1"/>
</dbReference>
<proteinExistence type="inferred from homology"/>
<evidence type="ECO:0000256" key="1">
    <source>
        <dbReference type="ARBA" id="ARBA00000971"/>
    </source>
</evidence>
<keyword evidence="5 9" id="KW-0697">Rotamase</keyword>
<evidence type="ECO:0000256" key="4">
    <source>
        <dbReference type="ARBA" id="ARBA00022490"/>
    </source>
</evidence>
<evidence type="ECO:0000313" key="12">
    <source>
        <dbReference type="EMBL" id="HEN41134.1"/>
    </source>
</evidence>
<keyword evidence="6" id="KW-0143">Chaperone</keyword>
<evidence type="ECO:0000256" key="2">
    <source>
        <dbReference type="ARBA" id="ARBA00004496"/>
    </source>
</evidence>
<dbReference type="EC" id="5.2.1.8" evidence="10"/>
<comment type="similarity">
    <text evidence="3 10">Belongs to the FKBP-type PPIase family.</text>
</comment>